<sequence length="920" mass="95821">MSTTDGSNGTGGGGAPGPGGGTGAGPGGGSTATTPTGEPLKIIKTQLIPHPHPASLQHQQSHHSPLPSPTSTPTPTPSSSTTSTTTSNLNNPQIAHVHAPIQLKNPTNVTNLFSLNPVAAKITHVKTTTLDAANNSGLTLSGLSQASGGGGAGATGTIVTSGGLSTVGAIKVGNSGAVATSLSGTPIALNTSQTNTSGATSIRAIGAGGQSTQVRVVMGNIMTPSMIKQLENAGPGRTQITAFPTAPARSVSNTSITVTRTATQATYLPRASVTATQMTGVGLGVPAGQRLVTPIRTTPASVTATGAGATVTGITAAGNFVRGTAVSRNTSSPATTVISPATSTTWMAANTGQVQLIRAIPHQSRQRIITTQGISGSPVSTVASVSGTVVTSTASALQTAGLGNPQQTNNAQQNQQQSTIQAVSSAAPPQQQQQTYVATVLPPRHQLVYSSNVATSQPLNQQQQQQFNQTSVANTGPRFAVATPLTAGTVGSTGAPRQIRPIPFAKSFSAAKLNTTSISIRAPNLTPTIATGVSNANVGGNNASNSPRSTTVTGVTSTANVLPSSNLSATRIIQLQQQPGGTAQQIIGTTGRLAANVMLQPIIVNTSGTNKIGNISIKNSLYSNHHSVVPQQHIMPGTPVTSRNLSTLEHHNLHQQQQSSSHQHSATTQPPNLTIQQRLNGGALDCPPRKKSRRSTNDSQLSTQSQTSLSLPPPQANNNAVTVVTIPPASNLNQEPNNMANGTTAVNANTGGHEVVNGKENTKPVEFILKRPKNCTLLHTYKQSWKSAYNHFQRYSDIKPREERRPTIMDLANQTNVLGKINGWKIYHLKSQMEDLCENESLGYEKLSSMLKQMESNGITTETERISDLLKGNMQRSKIIVDGVSDAQNQIMKIFEHKSHVSDIINRCASKRNYKKREKV</sequence>
<keyword evidence="5" id="KW-0804">Transcription</keyword>
<evidence type="ECO:0000256" key="7">
    <source>
        <dbReference type="SAM" id="MobiDB-lite"/>
    </source>
</evidence>
<dbReference type="GO" id="GO:0070822">
    <property type="term" value="C:Sin3-type complex"/>
    <property type="evidence" value="ECO:0007669"/>
    <property type="project" value="TreeGrafter"/>
</dbReference>
<reference evidence="9 10" key="1">
    <citation type="journal article" date="2015" name="Nat. Commun.">
        <title>Lucilia cuprina genome unlocks parasitic fly biology to underpin future interventions.</title>
        <authorList>
            <person name="Anstead C.A."/>
            <person name="Korhonen P.K."/>
            <person name="Young N.D."/>
            <person name="Hall R.S."/>
            <person name="Jex A.R."/>
            <person name="Murali S.C."/>
            <person name="Hughes D.S."/>
            <person name="Lee S.F."/>
            <person name="Perry T."/>
            <person name="Stroehlein A.J."/>
            <person name="Ansell B.R."/>
            <person name="Breugelmans B."/>
            <person name="Hofmann A."/>
            <person name="Qu J."/>
            <person name="Dugan S."/>
            <person name="Lee S.L."/>
            <person name="Chao H."/>
            <person name="Dinh H."/>
            <person name="Han Y."/>
            <person name="Doddapaneni H.V."/>
            <person name="Worley K.C."/>
            <person name="Muzny D.M."/>
            <person name="Ioannidis P."/>
            <person name="Waterhouse R.M."/>
            <person name="Zdobnov E.M."/>
            <person name="James P.J."/>
            <person name="Bagnall N.H."/>
            <person name="Kotze A.C."/>
            <person name="Gibbs R.A."/>
            <person name="Richards S."/>
            <person name="Batterham P."/>
            <person name="Gasser R.B."/>
        </authorList>
    </citation>
    <scope>NUCLEOTIDE SEQUENCE [LARGE SCALE GENOMIC DNA]</scope>
    <source>
        <strain evidence="9 10">LS</strain>
        <tissue evidence="9">Full body</tissue>
    </source>
</reference>
<keyword evidence="10" id="KW-1185">Reference proteome</keyword>
<feature type="compositionally biased region" description="Low complexity" evidence="7">
    <location>
        <begin position="699"/>
        <end position="710"/>
    </location>
</feature>
<evidence type="ECO:0000256" key="6">
    <source>
        <dbReference type="ARBA" id="ARBA00023242"/>
    </source>
</evidence>
<evidence type="ECO:0000256" key="3">
    <source>
        <dbReference type="ARBA" id="ARBA00022491"/>
    </source>
</evidence>
<evidence type="ECO:0000313" key="10">
    <source>
        <dbReference type="Proteomes" id="UP000037069"/>
    </source>
</evidence>
<dbReference type="STRING" id="7375.A0A0L0CRZ4"/>
<comment type="caution">
    <text evidence="9">The sequence shown here is derived from an EMBL/GenBank/DDBJ whole genome shotgun (WGS) entry which is preliminary data.</text>
</comment>
<dbReference type="Pfam" id="PF16014">
    <property type="entry name" value="SAP130_C"/>
    <property type="match status" value="1"/>
</dbReference>
<protein>
    <recommendedName>
        <fullName evidence="8">Histone deacetylase complex subunit SAP130 C-terminal domain-containing protein</fullName>
    </recommendedName>
</protein>
<organism evidence="9 10">
    <name type="scientific">Lucilia cuprina</name>
    <name type="common">Green bottle fly</name>
    <name type="synonym">Australian sheep blowfly</name>
    <dbReference type="NCBI Taxonomy" id="7375"/>
    <lineage>
        <taxon>Eukaryota</taxon>
        <taxon>Metazoa</taxon>
        <taxon>Ecdysozoa</taxon>
        <taxon>Arthropoda</taxon>
        <taxon>Hexapoda</taxon>
        <taxon>Insecta</taxon>
        <taxon>Pterygota</taxon>
        <taxon>Neoptera</taxon>
        <taxon>Endopterygota</taxon>
        <taxon>Diptera</taxon>
        <taxon>Brachycera</taxon>
        <taxon>Muscomorpha</taxon>
        <taxon>Oestroidea</taxon>
        <taxon>Calliphoridae</taxon>
        <taxon>Luciliinae</taxon>
        <taxon>Lucilia</taxon>
    </lineage>
</organism>
<accession>A0A0L0CRZ4</accession>
<feature type="compositionally biased region" description="Low complexity" evidence="7">
    <location>
        <begin position="77"/>
        <end position="90"/>
    </location>
</feature>
<feature type="compositionally biased region" description="Low complexity" evidence="7">
    <location>
        <begin position="53"/>
        <end position="65"/>
    </location>
</feature>
<feature type="compositionally biased region" description="Gly residues" evidence="7">
    <location>
        <begin position="8"/>
        <end position="30"/>
    </location>
</feature>
<comment type="similarity">
    <text evidence="2">Belongs to the SAP130 family.</text>
</comment>
<proteinExistence type="inferred from homology"/>
<dbReference type="GO" id="GO:0000122">
    <property type="term" value="P:negative regulation of transcription by RNA polymerase II"/>
    <property type="evidence" value="ECO:0007669"/>
    <property type="project" value="TreeGrafter"/>
</dbReference>
<dbReference type="InterPro" id="IPR024137">
    <property type="entry name" value="His_deAcase_cplx_SAP130"/>
</dbReference>
<keyword evidence="4" id="KW-0805">Transcription regulation</keyword>
<dbReference type="Proteomes" id="UP000037069">
    <property type="component" value="Unassembled WGS sequence"/>
</dbReference>
<feature type="region of interest" description="Disordered" evidence="7">
    <location>
        <begin position="678"/>
        <end position="719"/>
    </location>
</feature>
<feature type="region of interest" description="Disordered" evidence="7">
    <location>
        <begin position="1"/>
        <end position="90"/>
    </location>
</feature>
<evidence type="ECO:0000256" key="4">
    <source>
        <dbReference type="ARBA" id="ARBA00023015"/>
    </source>
</evidence>
<dbReference type="PANTHER" id="PTHR13497:SF3">
    <property type="entry name" value="HISTONE DEACETYLASE COMPLEX SUBUNIT SAP130"/>
    <property type="match status" value="1"/>
</dbReference>
<comment type="subcellular location">
    <subcellularLocation>
        <location evidence="1">Nucleus</location>
    </subcellularLocation>
</comment>
<dbReference type="OrthoDB" id="10048604at2759"/>
<keyword evidence="6" id="KW-0539">Nucleus</keyword>
<evidence type="ECO:0000256" key="1">
    <source>
        <dbReference type="ARBA" id="ARBA00004123"/>
    </source>
</evidence>
<gene>
    <name evidence="9" type="ORF">FF38_12273</name>
</gene>
<keyword evidence="3" id="KW-0678">Repressor</keyword>
<dbReference type="InterPro" id="IPR031963">
    <property type="entry name" value="SAP130_C"/>
</dbReference>
<evidence type="ECO:0000256" key="2">
    <source>
        <dbReference type="ARBA" id="ARBA00007859"/>
    </source>
</evidence>
<evidence type="ECO:0000313" key="9">
    <source>
        <dbReference type="EMBL" id="KNC34962.1"/>
    </source>
</evidence>
<feature type="domain" description="Histone deacetylase complex subunit SAP130 C-terminal" evidence="8">
    <location>
        <begin position="771"/>
        <end position="906"/>
    </location>
</feature>
<name>A0A0L0CRZ4_LUCCU</name>
<dbReference type="PANTHER" id="PTHR13497">
    <property type="entry name" value="HISTONE DEACETYLASE COMPLEX SUBUNIT SAP130"/>
    <property type="match status" value="1"/>
</dbReference>
<evidence type="ECO:0000256" key="5">
    <source>
        <dbReference type="ARBA" id="ARBA00023163"/>
    </source>
</evidence>
<evidence type="ECO:0000259" key="8">
    <source>
        <dbReference type="Pfam" id="PF16014"/>
    </source>
</evidence>
<dbReference type="AlphaFoldDB" id="A0A0L0CRZ4"/>
<dbReference type="EMBL" id="JRES01000005">
    <property type="protein sequence ID" value="KNC34962.1"/>
    <property type="molecule type" value="Genomic_DNA"/>
</dbReference>
<feature type="compositionally biased region" description="Pro residues" evidence="7">
    <location>
        <begin position="66"/>
        <end position="76"/>
    </location>
</feature>